<proteinExistence type="predicted"/>
<protein>
    <submittedName>
        <fullName evidence="2">Uncharacterized protein</fullName>
    </submittedName>
</protein>
<accession>A0AAN6NN03</accession>
<organism evidence="2 3">
    <name type="scientific">Pseudoneurospora amorphoporcata</name>
    <dbReference type="NCBI Taxonomy" id="241081"/>
    <lineage>
        <taxon>Eukaryota</taxon>
        <taxon>Fungi</taxon>
        <taxon>Dikarya</taxon>
        <taxon>Ascomycota</taxon>
        <taxon>Pezizomycotina</taxon>
        <taxon>Sordariomycetes</taxon>
        <taxon>Sordariomycetidae</taxon>
        <taxon>Sordariales</taxon>
        <taxon>Sordariaceae</taxon>
        <taxon>Pseudoneurospora</taxon>
    </lineage>
</organism>
<comment type="caution">
    <text evidence="2">The sequence shown here is derived from an EMBL/GenBank/DDBJ whole genome shotgun (WGS) entry which is preliminary data.</text>
</comment>
<keyword evidence="3" id="KW-1185">Reference proteome</keyword>
<sequence>MPFFKSNSKTKAPAPAPAAPLDPYCGFSDGFSSSHQSRRGSDSSDYHYQAPSEGGQHICACKVCTCGESVQYPGDMCTDCLNNRH</sequence>
<dbReference type="Proteomes" id="UP001303222">
    <property type="component" value="Unassembled WGS sequence"/>
</dbReference>
<evidence type="ECO:0000313" key="3">
    <source>
        <dbReference type="Proteomes" id="UP001303222"/>
    </source>
</evidence>
<dbReference type="EMBL" id="MU859240">
    <property type="protein sequence ID" value="KAK3948862.1"/>
    <property type="molecule type" value="Genomic_DNA"/>
</dbReference>
<name>A0AAN6NN03_9PEZI</name>
<reference evidence="2" key="1">
    <citation type="journal article" date="2023" name="Mol. Phylogenet. Evol.">
        <title>Genome-scale phylogeny and comparative genomics of the fungal order Sordariales.</title>
        <authorList>
            <person name="Hensen N."/>
            <person name="Bonometti L."/>
            <person name="Westerberg I."/>
            <person name="Brannstrom I.O."/>
            <person name="Guillou S."/>
            <person name="Cros-Aarteil S."/>
            <person name="Calhoun S."/>
            <person name="Haridas S."/>
            <person name="Kuo A."/>
            <person name="Mondo S."/>
            <person name="Pangilinan J."/>
            <person name="Riley R."/>
            <person name="LaButti K."/>
            <person name="Andreopoulos B."/>
            <person name="Lipzen A."/>
            <person name="Chen C."/>
            <person name="Yan M."/>
            <person name="Daum C."/>
            <person name="Ng V."/>
            <person name="Clum A."/>
            <person name="Steindorff A."/>
            <person name="Ohm R.A."/>
            <person name="Martin F."/>
            <person name="Silar P."/>
            <person name="Natvig D.O."/>
            <person name="Lalanne C."/>
            <person name="Gautier V."/>
            <person name="Ament-Velasquez S.L."/>
            <person name="Kruys A."/>
            <person name="Hutchinson M.I."/>
            <person name="Powell A.J."/>
            <person name="Barry K."/>
            <person name="Miller A.N."/>
            <person name="Grigoriev I.V."/>
            <person name="Debuchy R."/>
            <person name="Gladieux P."/>
            <person name="Hiltunen Thoren M."/>
            <person name="Johannesson H."/>
        </authorList>
    </citation>
    <scope>NUCLEOTIDE SEQUENCE</scope>
    <source>
        <strain evidence="2">CBS 626.80</strain>
    </source>
</reference>
<feature type="region of interest" description="Disordered" evidence="1">
    <location>
        <begin position="30"/>
        <end position="50"/>
    </location>
</feature>
<evidence type="ECO:0000313" key="2">
    <source>
        <dbReference type="EMBL" id="KAK3948862.1"/>
    </source>
</evidence>
<evidence type="ECO:0000256" key="1">
    <source>
        <dbReference type="SAM" id="MobiDB-lite"/>
    </source>
</evidence>
<gene>
    <name evidence="2" type="ORF">QBC32DRAFT_48291</name>
</gene>
<reference evidence="2" key="2">
    <citation type="submission" date="2023-06" db="EMBL/GenBank/DDBJ databases">
        <authorList>
            <consortium name="Lawrence Berkeley National Laboratory"/>
            <person name="Mondo S.J."/>
            <person name="Hensen N."/>
            <person name="Bonometti L."/>
            <person name="Westerberg I."/>
            <person name="Brannstrom I.O."/>
            <person name="Guillou S."/>
            <person name="Cros-Aarteil S."/>
            <person name="Calhoun S."/>
            <person name="Haridas S."/>
            <person name="Kuo A."/>
            <person name="Pangilinan J."/>
            <person name="Riley R."/>
            <person name="Labutti K."/>
            <person name="Andreopoulos B."/>
            <person name="Lipzen A."/>
            <person name="Chen C."/>
            <person name="Yanf M."/>
            <person name="Daum C."/>
            <person name="Ng V."/>
            <person name="Clum A."/>
            <person name="Steindorff A."/>
            <person name="Ohm R."/>
            <person name="Martin F."/>
            <person name="Silar P."/>
            <person name="Natvig D."/>
            <person name="Lalanne C."/>
            <person name="Gautier V."/>
            <person name="Ament-Velasquez S.L."/>
            <person name="Kruys A."/>
            <person name="Hutchinson M.I."/>
            <person name="Powell A.J."/>
            <person name="Barry K."/>
            <person name="Miller A.N."/>
            <person name="Grigoriev I.V."/>
            <person name="Debuchy R."/>
            <person name="Gladieux P."/>
            <person name="Thoren M.H."/>
            <person name="Johannesson H."/>
        </authorList>
    </citation>
    <scope>NUCLEOTIDE SEQUENCE</scope>
    <source>
        <strain evidence="2">CBS 626.80</strain>
    </source>
</reference>
<dbReference type="AlphaFoldDB" id="A0AAN6NN03"/>